<keyword evidence="2" id="KW-1185">Reference proteome</keyword>
<protein>
    <submittedName>
        <fullName evidence="1">Uncharacterized protein</fullName>
    </submittedName>
</protein>
<dbReference type="RefSeq" id="WP_119762013.1">
    <property type="nucleotide sequence ID" value="NZ_QYUM01000003.1"/>
</dbReference>
<comment type="caution">
    <text evidence="1">The sequence shown here is derived from an EMBL/GenBank/DDBJ whole genome shotgun (WGS) entry which is preliminary data.</text>
</comment>
<organism evidence="1 2">
    <name type="scientific">Sphingomonas cavernae</name>
    <dbReference type="NCBI Taxonomy" id="2320861"/>
    <lineage>
        <taxon>Bacteria</taxon>
        <taxon>Pseudomonadati</taxon>
        <taxon>Pseudomonadota</taxon>
        <taxon>Alphaproteobacteria</taxon>
        <taxon>Sphingomonadales</taxon>
        <taxon>Sphingomonadaceae</taxon>
        <taxon>Sphingomonas</taxon>
    </lineage>
</organism>
<dbReference type="AlphaFoldDB" id="A0A418WLC1"/>
<reference evidence="1 2" key="1">
    <citation type="submission" date="2018-09" db="EMBL/GenBank/DDBJ databases">
        <authorList>
            <person name="Zhu H."/>
        </authorList>
    </citation>
    <scope>NUCLEOTIDE SEQUENCE [LARGE SCALE GENOMIC DNA]</scope>
    <source>
        <strain evidence="1 2">K2R01-6</strain>
    </source>
</reference>
<accession>A0A418WLC1</accession>
<evidence type="ECO:0000313" key="1">
    <source>
        <dbReference type="EMBL" id="RJF90649.1"/>
    </source>
</evidence>
<evidence type="ECO:0000313" key="2">
    <source>
        <dbReference type="Proteomes" id="UP000286100"/>
    </source>
</evidence>
<dbReference type="OrthoDB" id="8477025at2"/>
<name>A0A418WLC1_9SPHN</name>
<dbReference type="EMBL" id="QYUM01000003">
    <property type="protein sequence ID" value="RJF90649.1"/>
    <property type="molecule type" value="Genomic_DNA"/>
</dbReference>
<proteinExistence type="predicted"/>
<gene>
    <name evidence="1" type="ORF">D3876_10560</name>
</gene>
<dbReference type="Proteomes" id="UP000286100">
    <property type="component" value="Unassembled WGS sequence"/>
</dbReference>
<sequence length="451" mass="51112">MNKRASMEQKLAEIVRFCHDKVKELRSTDPNDIPLRDRMAHFAPISDRSGETYVEVGMEARIRIQEWCFEYLKRRAWTHLISVSQCADRVEEAIAFRFFKTRRVAEIGAIAKLVSALDKSIQADVKPHRYLWLCHICFGTNPGEFCIGTVRFRPTALCGSEVEAAIGSWRSPVEEGFRARVEEHYRSFGWIADVTVETADRAAAKRMSLLAAQTALTVIKLFLSDGGSESRIRMAEQPNYLLDRAELYFIGPEPHLTWHQDGGQASFAETWWENLNQGDNAIRLRALDRVVCAVSRPQEQTFLKLKYLNALRWFNDASIDVYAGSRIAKFVTVLETLTGCNERDQLAEAVGDRVAYMLAGWPDEGTPEDIRTKVKRIYVVRSELLHGVRDPIGLELGRIAVDAAHVAHMTLVAFLDLMIHIGVDRDDYDHAKLIRDFAITKGNVQRMAGGV</sequence>